<protein>
    <submittedName>
        <fullName evidence="2">Coproporphyrinogen III oxidase</fullName>
        <ecNumber evidence="2">1.-.-.-</ecNumber>
        <ecNumber evidence="2">1.3.98.3</ecNumber>
    </submittedName>
</protein>
<dbReference type="CDD" id="cd01335">
    <property type="entry name" value="Radical_SAM"/>
    <property type="match status" value="1"/>
</dbReference>
<dbReference type="GO" id="GO:0006779">
    <property type="term" value="P:porphyrin-containing compound biosynthetic process"/>
    <property type="evidence" value="ECO:0007669"/>
    <property type="project" value="TreeGrafter"/>
</dbReference>
<evidence type="ECO:0000313" key="3">
    <source>
        <dbReference type="Proteomes" id="UP000250223"/>
    </source>
</evidence>
<dbReference type="GO" id="GO:0051539">
    <property type="term" value="F:4 iron, 4 sulfur cluster binding"/>
    <property type="evidence" value="ECO:0007669"/>
    <property type="project" value="TreeGrafter"/>
</dbReference>
<dbReference type="InterPro" id="IPR058240">
    <property type="entry name" value="rSAM_sf"/>
</dbReference>
<dbReference type="NCBIfam" id="NF006060">
    <property type="entry name" value="PRK08207.1-3"/>
    <property type="match status" value="1"/>
</dbReference>
<dbReference type="Gene3D" id="3.80.30.20">
    <property type="entry name" value="tm_1862 like domain"/>
    <property type="match status" value="1"/>
</dbReference>
<sequence length="478" mass="56049">MIINIKLDMKLNHAKYKYGIYQLFNIFFPNAEINFVEEQEANYNVFLEDNYIIINGKNNKKKYLIDESISQKDNVKKSIYLYLKDETKKSFPWGTLIGIRPSKIALSLLTKNKTSQDIIDYYYKNYLTSREKAQLCIDVAKREENFVNKDNKSISIYIGMPFCPTRCLYCSFTSNPIGKNKKLVEEYIKCLSFEIEKIRKYIDKKELLVETVYFGGGTPTSVDNNQFEYIMEKIYNNFICNRNTKEFTVECGRPDSINKEKFKTMKKYNVSRISINPQTMNDDTLKVIGRSHTVEDVIRSFNEARELGFDNINMDIIVGLPGEGISYIENTYEKILQLKPDSLTVHGMSIKRGAKLYNKLESILNYNQDELNEMFQTTSKLAEKLNMKSYYMYRQKNMLGNMENVGYSTEGKECIYNIQMIEERQTIIALGADGISKIVFRDENRIERVPNVKDVIEYNKRVEEMVRRKVHALEELYK</sequence>
<evidence type="ECO:0000259" key="1">
    <source>
        <dbReference type="PROSITE" id="PS51918"/>
    </source>
</evidence>
<reference evidence="2 3" key="1">
    <citation type="submission" date="2018-06" db="EMBL/GenBank/DDBJ databases">
        <authorList>
            <consortium name="Pathogen Informatics"/>
            <person name="Doyle S."/>
        </authorList>
    </citation>
    <scope>NUCLEOTIDE SEQUENCE [LARGE SCALE GENOMIC DNA]</scope>
    <source>
        <strain evidence="2 3">NCTC13028</strain>
    </source>
</reference>
<dbReference type="AlphaFoldDB" id="A0A2X2VWX4"/>
<dbReference type="InterPro" id="IPR023404">
    <property type="entry name" value="rSAM_horseshoe"/>
</dbReference>
<evidence type="ECO:0000313" key="2">
    <source>
        <dbReference type="EMBL" id="SQB35462.1"/>
    </source>
</evidence>
<feature type="domain" description="Radical SAM core" evidence="1">
    <location>
        <begin position="146"/>
        <end position="388"/>
    </location>
</feature>
<dbReference type="NCBIfam" id="TIGR03994">
    <property type="entry name" value="rSAM_HemZ"/>
    <property type="match status" value="1"/>
</dbReference>
<dbReference type="InterPro" id="IPR006638">
    <property type="entry name" value="Elp3/MiaA/NifB-like_rSAM"/>
</dbReference>
<dbReference type="PANTHER" id="PTHR13932:SF1">
    <property type="entry name" value="OXYGEN-INDEPENDENT COPROPORPHYRINOGEN-III OXIDASE-LIKE PROTEIN HEMZ"/>
    <property type="match status" value="1"/>
</dbReference>
<dbReference type="EC" id="1.3.98.3" evidence="2"/>
<dbReference type="SUPFAM" id="SSF102114">
    <property type="entry name" value="Radical SAM enzymes"/>
    <property type="match status" value="1"/>
</dbReference>
<dbReference type="PANTHER" id="PTHR13932">
    <property type="entry name" value="COPROPORPHYRINIGEN III OXIDASE"/>
    <property type="match status" value="1"/>
</dbReference>
<dbReference type="InterPro" id="IPR023995">
    <property type="entry name" value="HemZ"/>
</dbReference>
<proteinExistence type="predicted"/>
<dbReference type="EMBL" id="UAWC01000024">
    <property type="protein sequence ID" value="SQB35462.1"/>
    <property type="molecule type" value="Genomic_DNA"/>
</dbReference>
<dbReference type="SFLD" id="SFLDF00310">
    <property type="entry name" value="oxygen-independent_coproporphy"/>
    <property type="match status" value="1"/>
</dbReference>
<dbReference type="InterPro" id="IPR007197">
    <property type="entry name" value="rSAM"/>
</dbReference>
<dbReference type="SMART" id="SM00729">
    <property type="entry name" value="Elp3"/>
    <property type="match status" value="1"/>
</dbReference>
<name>A0A2X2VWX4_CLOCO</name>
<gene>
    <name evidence="2" type="primary">hemZ_2</name>
    <name evidence="2" type="ORF">NCTC13028_01969</name>
</gene>
<dbReference type="SFLD" id="SFLDG01082">
    <property type="entry name" value="B12-binding_domain_containing"/>
    <property type="match status" value="1"/>
</dbReference>
<dbReference type="Proteomes" id="UP000250223">
    <property type="component" value="Unassembled WGS sequence"/>
</dbReference>
<organism evidence="2 3">
    <name type="scientific">Clostridium cochlearium</name>
    <dbReference type="NCBI Taxonomy" id="1494"/>
    <lineage>
        <taxon>Bacteria</taxon>
        <taxon>Bacillati</taxon>
        <taxon>Bacillota</taxon>
        <taxon>Clostridia</taxon>
        <taxon>Eubacteriales</taxon>
        <taxon>Clostridiaceae</taxon>
        <taxon>Clostridium</taxon>
    </lineage>
</organism>
<accession>A0A2X2VWX4</accession>
<dbReference type="GO" id="GO:0051989">
    <property type="term" value="F:coproporphyrinogen dehydrogenase activity"/>
    <property type="evidence" value="ECO:0007669"/>
    <property type="project" value="UniProtKB-EC"/>
</dbReference>
<dbReference type="PROSITE" id="PS51918">
    <property type="entry name" value="RADICAL_SAM"/>
    <property type="match status" value="1"/>
</dbReference>
<dbReference type="Pfam" id="PF04055">
    <property type="entry name" value="Radical_SAM"/>
    <property type="match status" value="1"/>
</dbReference>
<keyword evidence="2" id="KW-0560">Oxidoreductase</keyword>
<dbReference type="SFLD" id="SFLDS00029">
    <property type="entry name" value="Radical_SAM"/>
    <property type="match status" value="1"/>
</dbReference>
<dbReference type="InterPro" id="IPR034505">
    <property type="entry name" value="Coproporphyrinogen-III_oxidase"/>
</dbReference>
<dbReference type="GO" id="GO:0005737">
    <property type="term" value="C:cytoplasm"/>
    <property type="evidence" value="ECO:0007669"/>
    <property type="project" value="TreeGrafter"/>
</dbReference>
<dbReference type="EC" id="1.-.-.-" evidence="2"/>
<dbReference type="SFLD" id="SFLDG01065">
    <property type="entry name" value="anaerobic_coproporphyrinogen-I"/>
    <property type="match status" value="1"/>
</dbReference>